<evidence type="ECO:0000256" key="3">
    <source>
        <dbReference type="SAM" id="Phobius"/>
    </source>
</evidence>
<dbReference type="GO" id="GO:0003729">
    <property type="term" value="F:mRNA binding"/>
    <property type="evidence" value="ECO:0007669"/>
    <property type="project" value="TreeGrafter"/>
</dbReference>
<sequence>MTTATNPLLKTLSISNPRFTSIPSIFNPKSLVFSISSKLNELPLSVSVASTQRSSFSLQKPTLSSRVISCVAQTSDWEQEAPSAVLDEEDSDTEGPNAYDFGFGDAEGEVSAVGPEDNGEGFPDPPEDARLFVGNLPFDVDSEKLAQIFDGAGVVEVAEVIYSRDTGRSRGFGFVAMSTIQEAEKAVEMFNNYLSSISEIVKEIAPQVMSEYEVLCSAIAFRLYIVERPLWFIWRGSGICTAAAAFLAYLRSCVTGMMEMEELNGRILTVNIAAPRGSRAERPPREFQPSFQIYVGNLPWDVDGTRLKQVFSEHGKVLSARVVSDRDTGRSRGFGFVAMASEAEMNDAISALNGQIDESKGVVEPRGSQAWVLKLGSVKEATDLGSAGSLLSFKRLRSGLMLGGRALRVNAAGERPGPRF</sequence>
<dbReference type="PROSITE" id="PS50102">
    <property type="entry name" value="RRM"/>
    <property type="match status" value="2"/>
</dbReference>
<dbReference type="Gene3D" id="3.30.70.330">
    <property type="match status" value="2"/>
</dbReference>
<dbReference type="InterPro" id="IPR000504">
    <property type="entry name" value="RRM_dom"/>
</dbReference>
<dbReference type="InterPro" id="IPR035979">
    <property type="entry name" value="RBD_domain_sf"/>
</dbReference>
<dbReference type="InterPro" id="IPR012677">
    <property type="entry name" value="Nucleotide-bd_a/b_plait_sf"/>
</dbReference>
<keyword evidence="3" id="KW-0812">Transmembrane</keyword>
<dbReference type="SMART" id="SM00360">
    <property type="entry name" value="RRM"/>
    <property type="match status" value="2"/>
</dbReference>
<keyword evidence="1 2" id="KW-0694">RNA-binding</keyword>
<evidence type="ECO:0000256" key="1">
    <source>
        <dbReference type="ARBA" id="ARBA00022884"/>
    </source>
</evidence>
<dbReference type="OrthoDB" id="439808at2759"/>
<reference evidence="5" key="1">
    <citation type="submission" date="2022-04" db="EMBL/GenBank/DDBJ databases">
        <title>Carnegiea gigantea Genome sequencing and assembly v2.</title>
        <authorList>
            <person name="Copetti D."/>
            <person name="Sanderson M.J."/>
            <person name="Burquez A."/>
            <person name="Wojciechowski M.F."/>
        </authorList>
    </citation>
    <scope>NUCLEOTIDE SEQUENCE</scope>
    <source>
        <strain evidence="5">SGP5-SGP5p</strain>
        <tissue evidence="5">Aerial part</tissue>
    </source>
</reference>
<evidence type="ECO:0000313" key="6">
    <source>
        <dbReference type="Proteomes" id="UP001153076"/>
    </source>
</evidence>
<comment type="caution">
    <text evidence="5">The sequence shown here is derived from an EMBL/GenBank/DDBJ whole genome shotgun (WGS) entry which is preliminary data.</text>
</comment>
<dbReference type="EMBL" id="JAKOGI010000895">
    <property type="protein sequence ID" value="KAJ8429431.1"/>
    <property type="molecule type" value="Genomic_DNA"/>
</dbReference>
<dbReference type="GO" id="GO:1901259">
    <property type="term" value="P:chloroplast rRNA processing"/>
    <property type="evidence" value="ECO:0007669"/>
    <property type="project" value="TreeGrafter"/>
</dbReference>
<dbReference type="Proteomes" id="UP001153076">
    <property type="component" value="Unassembled WGS sequence"/>
</dbReference>
<dbReference type="PANTHER" id="PTHR48025:SF3">
    <property type="entry name" value="31 KDA RIBONUCLEOPROTEIN, CHLOROPLASTIC-RELATED"/>
    <property type="match status" value="1"/>
</dbReference>
<gene>
    <name evidence="5" type="ORF">Cgig2_015720</name>
</gene>
<protein>
    <recommendedName>
        <fullName evidence="4">RRM domain-containing protein</fullName>
    </recommendedName>
</protein>
<dbReference type="GO" id="GO:0009535">
    <property type="term" value="C:chloroplast thylakoid membrane"/>
    <property type="evidence" value="ECO:0007669"/>
    <property type="project" value="TreeGrafter"/>
</dbReference>
<evidence type="ECO:0000256" key="2">
    <source>
        <dbReference type="PROSITE-ProRule" id="PRU00176"/>
    </source>
</evidence>
<evidence type="ECO:0000313" key="5">
    <source>
        <dbReference type="EMBL" id="KAJ8429431.1"/>
    </source>
</evidence>
<proteinExistence type="predicted"/>
<keyword evidence="3" id="KW-1133">Transmembrane helix</keyword>
<keyword evidence="3" id="KW-0472">Membrane</keyword>
<name>A0A9Q1JQX1_9CARY</name>
<dbReference type="InterPro" id="IPR050502">
    <property type="entry name" value="Euk_RNA-bind_prot"/>
</dbReference>
<dbReference type="Pfam" id="PF00076">
    <property type="entry name" value="RRM_1"/>
    <property type="match status" value="2"/>
</dbReference>
<dbReference type="SUPFAM" id="SSF54928">
    <property type="entry name" value="RNA-binding domain, RBD"/>
    <property type="match status" value="2"/>
</dbReference>
<organism evidence="5 6">
    <name type="scientific">Carnegiea gigantea</name>
    <dbReference type="NCBI Taxonomy" id="171969"/>
    <lineage>
        <taxon>Eukaryota</taxon>
        <taxon>Viridiplantae</taxon>
        <taxon>Streptophyta</taxon>
        <taxon>Embryophyta</taxon>
        <taxon>Tracheophyta</taxon>
        <taxon>Spermatophyta</taxon>
        <taxon>Magnoliopsida</taxon>
        <taxon>eudicotyledons</taxon>
        <taxon>Gunneridae</taxon>
        <taxon>Pentapetalae</taxon>
        <taxon>Caryophyllales</taxon>
        <taxon>Cactineae</taxon>
        <taxon>Cactaceae</taxon>
        <taxon>Cactoideae</taxon>
        <taxon>Echinocereeae</taxon>
        <taxon>Carnegiea</taxon>
    </lineage>
</organism>
<feature type="domain" description="RRM" evidence="4">
    <location>
        <begin position="129"/>
        <end position="192"/>
    </location>
</feature>
<dbReference type="PANTHER" id="PTHR48025">
    <property type="entry name" value="OS02G0815200 PROTEIN"/>
    <property type="match status" value="1"/>
</dbReference>
<feature type="domain" description="RRM" evidence="4">
    <location>
        <begin position="291"/>
        <end position="355"/>
    </location>
</feature>
<feature type="transmembrane region" description="Helical" evidence="3">
    <location>
        <begin position="231"/>
        <end position="250"/>
    </location>
</feature>
<accession>A0A9Q1JQX1</accession>
<keyword evidence="6" id="KW-1185">Reference proteome</keyword>
<evidence type="ECO:0000259" key="4">
    <source>
        <dbReference type="PROSITE" id="PS50102"/>
    </source>
</evidence>
<dbReference type="AlphaFoldDB" id="A0A9Q1JQX1"/>